<reference evidence="2" key="1">
    <citation type="submission" date="2023-07" db="EMBL/GenBank/DDBJ databases">
        <authorList>
            <consortium name="CYATHOMIX"/>
        </authorList>
    </citation>
    <scope>NUCLEOTIDE SEQUENCE</scope>
    <source>
        <strain evidence="2">N/A</strain>
    </source>
</reference>
<dbReference type="AlphaFoldDB" id="A0AA36GU26"/>
<feature type="compositionally biased region" description="Basic and acidic residues" evidence="1">
    <location>
        <begin position="33"/>
        <end position="42"/>
    </location>
</feature>
<evidence type="ECO:0000313" key="3">
    <source>
        <dbReference type="Proteomes" id="UP001176961"/>
    </source>
</evidence>
<proteinExistence type="predicted"/>
<name>A0AA36GU26_CYLNA</name>
<evidence type="ECO:0000313" key="2">
    <source>
        <dbReference type="EMBL" id="CAJ0598299.1"/>
    </source>
</evidence>
<comment type="caution">
    <text evidence="2">The sequence shown here is derived from an EMBL/GenBank/DDBJ whole genome shotgun (WGS) entry which is preliminary data.</text>
</comment>
<organism evidence="2 3">
    <name type="scientific">Cylicocyclus nassatus</name>
    <name type="common">Nematode worm</name>
    <dbReference type="NCBI Taxonomy" id="53992"/>
    <lineage>
        <taxon>Eukaryota</taxon>
        <taxon>Metazoa</taxon>
        <taxon>Ecdysozoa</taxon>
        <taxon>Nematoda</taxon>
        <taxon>Chromadorea</taxon>
        <taxon>Rhabditida</taxon>
        <taxon>Rhabditina</taxon>
        <taxon>Rhabditomorpha</taxon>
        <taxon>Strongyloidea</taxon>
        <taxon>Strongylidae</taxon>
        <taxon>Cylicocyclus</taxon>
    </lineage>
</organism>
<protein>
    <submittedName>
        <fullName evidence="2">Uncharacterized protein</fullName>
    </submittedName>
</protein>
<feature type="compositionally biased region" description="Polar residues" evidence="1">
    <location>
        <begin position="1"/>
        <end position="11"/>
    </location>
</feature>
<dbReference type="Proteomes" id="UP001176961">
    <property type="component" value="Unassembled WGS sequence"/>
</dbReference>
<sequence length="111" mass="12500">MCFQCTKTSAGRSERRKTAPGSSLPKPIPTPTAEEKSDEPLHIKVPPPRIMKARRPMKIVRSSRDPAYKTLEPDMSDWESAKIMKRDELIAENLDKKCSEENDQNEFGAAA</sequence>
<dbReference type="EMBL" id="CATQJL010000223">
    <property type="protein sequence ID" value="CAJ0598299.1"/>
    <property type="molecule type" value="Genomic_DNA"/>
</dbReference>
<accession>A0AA36GU26</accession>
<gene>
    <name evidence="2" type="ORF">CYNAS_LOCUS10282</name>
</gene>
<feature type="region of interest" description="Disordered" evidence="1">
    <location>
        <begin position="1"/>
        <end position="72"/>
    </location>
</feature>
<evidence type="ECO:0000256" key="1">
    <source>
        <dbReference type="SAM" id="MobiDB-lite"/>
    </source>
</evidence>
<keyword evidence="3" id="KW-1185">Reference proteome</keyword>